<sequence length="1086" mass="120583">MLGPLLLLVLTLFFPFHLLITAIDAGSDIALHFLRAPPAFSASPLAAFQFEIINKGNFSIISCGDCRFTCKLDHYNYTNCESRETSYASLSDGQHTLEVCIKWSGGAHCESYAWVVDTISPTAYVTAATSFTNSSNVPVHIIFSEPCTGGGGFRCSLNDCNLLVYGAGQVMPSTLKVLRPDIEYSLVLGVSNNELYGRLILVMDKGFCTDLAGNRFIRTSNSTFILHFDRRDVNVNLRTHIPEKLLQLNGEMRIVEATNIAKNLRIYLYFSEPVLNSSTEILGVLRASSGSILPTNSSSIGNRRFGYVVRDIPMITIVTVTCETNSIISRQGTPVSPADPVTFLYDAQRPSVVVRTTPNIKTRERNILVLVKFAKPVIDFNSSAAQIYGGRLLSFSELSKSIYTIQIQAEDRLISVEVPENATMDLAGNRNLASNRLEVTKYSVPMISSLVSVITTVIFLVTSTCAALLTIATSSLISFGGFSRTTTYLISEPSRNLLRTAYHIQVFALSKWLAVDLPIEYYEFARGIQWIIPHIKLPWETVGDDAFIENHGFYVGTDSDIFDRHQFITEQPLGGLNNTVQTKMSITGTPLTPMEYRSFIENGDMKPEAEFMMFLGDQNGWKLFSRNMFWLAVIGGGLFLLHVIVRLTLKVKRNKSDKQKDSGALIMPRFEIFLMFLALPCLCQASVTIIKGTCAGGIIVGSLLLGITASLLLSLILFLSIGITMGKLLQYKEVHQVGQVFHWYQEIIRVCLGPGKRGQWTWMKDDLNSARLTQLGPMFEDLRGPPKYMLSQISGSRNNEEFPPNRIIASDDETEDAEAPFIQKLFGILRIYYTLLECVKRVSLGILAGIYSSSSHSQVPTSFALCFTSFQLFFLMLKKPFIKKKVQLVELISVASELGFFVACSVQLEKDLSKDAESSVGVMMLVMFIICFAAQMINEWYALYKQILRLSPGKDSFCSGLKTTLIGLMLIILPGNRLLSVSTQVDGETAANTDTSPGGSVQRNDKPWLRQLRELAKASFSREQEEGNASTNNDPSSSKNQSGFWMWNRSQSSSVTSSSSDNKAKGEFRTRSKGLYKDLATIFSSK</sequence>
<feature type="signal peptide" evidence="3">
    <location>
        <begin position="1"/>
        <end position="22"/>
    </location>
</feature>
<organism evidence="4 5">
    <name type="scientific">Dioscorea cayennensis subsp. rotundata</name>
    <name type="common">White Guinea yam</name>
    <name type="synonym">Dioscorea rotundata</name>
    <dbReference type="NCBI Taxonomy" id="55577"/>
    <lineage>
        <taxon>Eukaryota</taxon>
        <taxon>Viridiplantae</taxon>
        <taxon>Streptophyta</taxon>
        <taxon>Embryophyta</taxon>
        <taxon>Tracheophyta</taxon>
        <taxon>Spermatophyta</taxon>
        <taxon>Magnoliopsida</taxon>
        <taxon>Liliopsida</taxon>
        <taxon>Dioscoreales</taxon>
        <taxon>Dioscoreaceae</taxon>
        <taxon>Dioscorea</taxon>
    </lineage>
</organism>
<keyword evidence="2" id="KW-0472">Membrane</keyword>
<proteinExistence type="predicted"/>
<feature type="transmembrane region" description="Helical" evidence="2">
    <location>
        <begin position="920"/>
        <end position="944"/>
    </location>
</feature>
<evidence type="ECO:0000256" key="1">
    <source>
        <dbReference type="SAM" id="MobiDB-lite"/>
    </source>
</evidence>
<dbReference type="GeneID" id="120251593"/>
<keyword evidence="2" id="KW-0812">Transmembrane</keyword>
<dbReference type="AlphaFoldDB" id="A0AB40AM80"/>
<feature type="transmembrane region" description="Helical" evidence="2">
    <location>
        <begin position="696"/>
        <end position="723"/>
    </location>
</feature>
<dbReference type="PANTHER" id="PTHR34677:SF1">
    <property type="entry name" value="TRANSMEMBRANE PROTEIN"/>
    <property type="match status" value="1"/>
</dbReference>
<feature type="compositionally biased region" description="Low complexity" evidence="1">
    <location>
        <begin position="1050"/>
        <end position="1060"/>
    </location>
</feature>
<name>A0AB40AM80_DIOCR</name>
<feature type="transmembrane region" description="Helical" evidence="2">
    <location>
        <begin position="628"/>
        <end position="649"/>
    </location>
</feature>
<feature type="compositionally biased region" description="Polar residues" evidence="1">
    <location>
        <begin position="1027"/>
        <end position="1043"/>
    </location>
</feature>
<feature type="transmembrane region" description="Helical" evidence="2">
    <location>
        <begin position="670"/>
        <end position="690"/>
    </location>
</feature>
<keyword evidence="3" id="KW-0732">Signal</keyword>
<evidence type="ECO:0000256" key="3">
    <source>
        <dbReference type="SAM" id="SignalP"/>
    </source>
</evidence>
<accession>A0AB40AM80</accession>
<reference evidence="5" key="1">
    <citation type="submission" date="2025-08" db="UniProtKB">
        <authorList>
            <consortium name="RefSeq"/>
        </authorList>
    </citation>
    <scope>IDENTIFICATION</scope>
</reference>
<evidence type="ECO:0000313" key="5">
    <source>
        <dbReference type="RefSeq" id="XP_039116105.1"/>
    </source>
</evidence>
<keyword evidence="4" id="KW-1185">Reference proteome</keyword>
<feature type="transmembrane region" description="Helical" evidence="2">
    <location>
        <begin position="888"/>
        <end position="908"/>
    </location>
</feature>
<protein>
    <submittedName>
        <fullName evidence="5">Uncharacterized protein LOC120251593 isoform X1</fullName>
    </submittedName>
</protein>
<feature type="region of interest" description="Disordered" evidence="1">
    <location>
        <begin position="1020"/>
        <end position="1071"/>
    </location>
</feature>
<feature type="chain" id="PRO_5044342884" evidence="3">
    <location>
        <begin position="23"/>
        <end position="1086"/>
    </location>
</feature>
<dbReference type="Proteomes" id="UP001515500">
    <property type="component" value="Chromosome 20"/>
</dbReference>
<keyword evidence="2" id="KW-1133">Transmembrane helix</keyword>
<dbReference type="PANTHER" id="PTHR34677">
    <property type="match status" value="1"/>
</dbReference>
<dbReference type="RefSeq" id="XP_039116105.1">
    <property type="nucleotide sequence ID" value="XM_039260171.1"/>
</dbReference>
<evidence type="ECO:0000313" key="4">
    <source>
        <dbReference type="Proteomes" id="UP001515500"/>
    </source>
</evidence>
<gene>
    <name evidence="5" type="primary">LOC120251593</name>
</gene>
<evidence type="ECO:0000256" key="2">
    <source>
        <dbReference type="SAM" id="Phobius"/>
    </source>
</evidence>